<name>A0ABP8G5D1_9BACT</name>
<dbReference type="Proteomes" id="UP001501207">
    <property type="component" value="Unassembled WGS sequence"/>
</dbReference>
<evidence type="ECO:0000313" key="1">
    <source>
        <dbReference type="EMBL" id="GAA4317811.1"/>
    </source>
</evidence>
<protein>
    <submittedName>
        <fullName evidence="1">Uncharacterized protein</fullName>
    </submittedName>
</protein>
<sequence length="316" mass="36276">MTKPNAYMEHLVAMDQDLCKYRPLSRIICHDDFDKGMCGWMDLHPNYVGKNFNTLRYSQVDKTQWGPVMLSSASFRLAGTHGSMNGTYSLKLSTRPIANGYTEAPAPGSLSHGIKRLTTHLPEGRRQFEMWYAYTPEQDREGLSEESVRAFGVFFDIQDEAHRYFIGARYLNAVNGKAVKRWQVFRAADVTDLEWAYGVENDWCKRGIDAMWYGRRRPDGSTDGFEWVPGGSQELCYNESDDKINWNYLRLLIDTKTRTYVELQSGNTVFDLRGMAPTLTAPYAKIKGLFNPGIWVENDQNRRVFFYVDSVVISGE</sequence>
<reference evidence="2" key="1">
    <citation type="journal article" date="2019" name="Int. J. Syst. Evol. Microbiol.">
        <title>The Global Catalogue of Microorganisms (GCM) 10K type strain sequencing project: providing services to taxonomists for standard genome sequencing and annotation.</title>
        <authorList>
            <consortium name="The Broad Institute Genomics Platform"/>
            <consortium name="The Broad Institute Genome Sequencing Center for Infectious Disease"/>
            <person name="Wu L."/>
            <person name="Ma J."/>
        </authorList>
    </citation>
    <scope>NUCLEOTIDE SEQUENCE [LARGE SCALE GENOMIC DNA]</scope>
    <source>
        <strain evidence="2">JCM 17664</strain>
    </source>
</reference>
<dbReference type="InterPro" id="IPR046663">
    <property type="entry name" value="DUF6772"/>
</dbReference>
<gene>
    <name evidence="1" type="ORF">GCM10023143_30110</name>
</gene>
<organism evidence="1 2">
    <name type="scientific">Compostibacter hankyongensis</name>
    <dbReference type="NCBI Taxonomy" id="1007089"/>
    <lineage>
        <taxon>Bacteria</taxon>
        <taxon>Pseudomonadati</taxon>
        <taxon>Bacteroidota</taxon>
        <taxon>Chitinophagia</taxon>
        <taxon>Chitinophagales</taxon>
        <taxon>Chitinophagaceae</taxon>
        <taxon>Compostibacter</taxon>
    </lineage>
</organism>
<evidence type="ECO:0000313" key="2">
    <source>
        <dbReference type="Proteomes" id="UP001501207"/>
    </source>
</evidence>
<dbReference type="EMBL" id="BAABFN010000020">
    <property type="protein sequence ID" value="GAA4317811.1"/>
    <property type="molecule type" value="Genomic_DNA"/>
</dbReference>
<dbReference type="Pfam" id="PF20562">
    <property type="entry name" value="DUF6772"/>
    <property type="match status" value="1"/>
</dbReference>
<proteinExistence type="predicted"/>
<keyword evidence="2" id="KW-1185">Reference proteome</keyword>
<accession>A0ABP8G5D1</accession>
<comment type="caution">
    <text evidence="1">The sequence shown here is derived from an EMBL/GenBank/DDBJ whole genome shotgun (WGS) entry which is preliminary data.</text>
</comment>